<gene>
    <name evidence="1" type="ORF">M595_4623</name>
</gene>
<comment type="caution">
    <text evidence="1">The sequence shown here is derived from an EMBL/GenBank/DDBJ whole genome shotgun (WGS) entry which is preliminary data.</text>
</comment>
<organism evidence="1 2">
    <name type="scientific">Lyngbya aestuarii BL J</name>
    <dbReference type="NCBI Taxonomy" id="1348334"/>
    <lineage>
        <taxon>Bacteria</taxon>
        <taxon>Bacillati</taxon>
        <taxon>Cyanobacteriota</taxon>
        <taxon>Cyanophyceae</taxon>
        <taxon>Oscillatoriophycideae</taxon>
        <taxon>Oscillatoriales</taxon>
        <taxon>Microcoleaceae</taxon>
        <taxon>Lyngbya</taxon>
    </lineage>
</organism>
<name>U7QEE9_9CYAN</name>
<reference evidence="1 2" key="1">
    <citation type="journal article" date="2013" name="Front. Microbiol.">
        <title>Comparative genomic analyses of the cyanobacterium, Lyngbya aestuarii BL J, a powerful hydrogen producer.</title>
        <authorList>
            <person name="Kothari A."/>
            <person name="Vaughn M."/>
            <person name="Garcia-Pichel F."/>
        </authorList>
    </citation>
    <scope>NUCLEOTIDE SEQUENCE [LARGE SCALE GENOMIC DNA]</scope>
    <source>
        <strain evidence="1 2">BL J</strain>
    </source>
</reference>
<dbReference type="AlphaFoldDB" id="U7QEE9"/>
<proteinExistence type="predicted"/>
<evidence type="ECO:0000313" key="1">
    <source>
        <dbReference type="EMBL" id="ERT05405.1"/>
    </source>
</evidence>
<dbReference type="EMBL" id="AUZM01000058">
    <property type="protein sequence ID" value="ERT05405.1"/>
    <property type="molecule type" value="Genomic_DNA"/>
</dbReference>
<evidence type="ECO:0000313" key="2">
    <source>
        <dbReference type="Proteomes" id="UP000017127"/>
    </source>
</evidence>
<protein>
    <submittedName>
        <fullName evidence="1">Uncharacterized protein</fullName>
    </submittedName>
</protein>
<accession>U7QEE9</accession>
<keyword evidence="2" id="KW-1185">Reference proteome</keyword>
<dbReference type="Proteomes" id="UP000017127">
    <property type="component" value="Unassembled WGS sequence"/>
</dbReference>
<sequence length="40" mass="4543">MKAQLTVSSLDEARNELVGTDQVKGSFEVYRFKQSYSSSR</sequence>